<accession>A0A173SA29</accession>
<protein>
    <recommendedName>
        <fullName evidence="13">ATP synthase subunit b</fullName>
    </recommendedName>
    <alternativeName>
        <fullName evidence="13">ATP synthase F(0) sector subunit b</fullName>
    </alternativeName>
    <alternativeName>
        <fullName evidence="13">ATPase subunit I</fullName>
    </alternativeName>
    <alternativeName>
        <fullName evidence="13">F-type ATPase subunit b</fullName>
        <shortName evidence="13">F-ATPase subunit b</shortName>
    </alternativeName>
</protein>
<dbReference type="RefSeq" id="WP_008370063.1">
    <property type="nucleotide sequence ID" value="NZ_CAXSNH010000013.1"/>
</dbReference>
<feature type="transmembrane region" description="Helical" evidence="13">
    <location>
        <begin position="12"/>
        <end position="34"/>
    </location>
</feature>
<dbReference type="PANTHER" id="PTHR33445:SF1">
    <property type="entry name" value="ATP SYNTHASE SUBUNIT B"/>
    <property type="match status" value="1"/>
</dbReference>
<keyword evidence="17" id="KW-0378">Hydrolase</keyword>
<dbReference type="GO" id="GO:0046961">
    <property type="term" value="F:proton-transporting ATPase activity, rotational mechanism"/>
    <property type="evidence" value="ECO:0007669"/>
    <property type="project" value="TreeGrafter"/>
</dbReference>
<reference evidence="16 18" key="1">
    <citation type="submission" date="2015-09" db="EMBL/GenBank/DDBJ databases">
        <authorList>
            <consortium name="Pathogen Informatics"/>
        </authorList>
    </citation>
    <scope>NUCLEOTIDE SEQUENCE [LARGE SCALE GENOMIC DNA]</scope>
    <source>
        <strain evidence="16 18">2789STDY5834962</strain>
    </source>
</reference>
<evidence type="ECO:0000313" key="17">
    <source>
        <dbReference type="EMBL" id="RGJ23454.1"/>
    </source>
</evidence>
<dbReference type="AlphaFoldDB" id="A0A173SA29"/>
<evidence type="ECO:0000256" key="6">
    <source>
        <dbReference type="ARBA" id="ARBA00022781"/>
    </source>
</evidence>
<name>A0A173SA29_9FIRM</name>
<dbReference type="Pfam" id="PF00430">
    <property type="entry name" value="ATP-synt_B"/>
    <property type="match status" value="1"/>
</dbReference>
<dbReference type="GO" id="GO:0045259">
    <property type="term" value="C:proton-transporting ATP synthase complex"/>
    <property type="evidence" value="ECO:0007669"/>
    <property type="project" value="UniProtKB-KW"/>
</dbReference>
<dbReference type="SUPFAM" id="SSF81573">
    <property type="entry name" value="F1F0 ATP synthase subunit B, membrane domain"/>
    <property type="match status" value="1"/>
</dbReference>
<keyword evidence="6 13" id="KW-0375">Hydrogen ion transport</keyword>
<evidence type="ECO:0000256" key="7">
    <source>
        <dbReference type="ARBA" id="ARBA00022989"/>
    </source>
</evidence>
<dbReference type="GO" id="GO:0046933">
    <property type="term" value="F:proton-transporting ATP synthase activity, rotational mechanism"/>
    <property type="evidence" value="ECO:0007669"/>
    <property type="project" value="UniProtKB-UniRule"/>
</dbReference>
<dbReference type="Proteomes" id="UP000260655">
    <property type="component" value="Unassembled WGS sequence"/>
</dbReference>
<keyword evidence="9 13" id="KW-0472">Membrane</keyword>
<evidence type="ECO:0000256" key="13">
    <source>
        <dbReference type="HAMAP-Rule" id="MF_01398"/>
    </source>
</evidence>
<organism evidence="16 18">
    <name type="scientific">Coprococcus comes</name>
    <dbReference type="NCBI Taxonomy" id="410072"/>
    <lineage>
        <taxon>Bacteria</taxon>
        <taxon>Bacillati</taxon>
        <taxon>Bacillota</taxon>
        <taxon>Clostridia</taxon>
        <taxon>Lachnospirales</taxon>
        <taxon>Lachnospiraceae</taxon>
        <taxon>Coprococcus</taxon>
    </lineage>
</organism>
<comment type="subcellular location">
    <subcellularLocation>
        <location evidence="13">Cell membrane</location>
        <topology evidence="13">Single-pass membrane protein</topology>
    </subcellularLocation>
    <subcellularLocation>
        <location evidence="12">Endomembrane system</location>
        <topology evidence="12">Single-pass membrane protein</topology>
    </subcellularLocation>
</comment>
<evidence type="ECO:0000256" key="9">
    <source>
        <dbReference type="ARBA" id="ARBA00023136"/>
    </source>
</evidence>
<evidence type="ECO:0000256" key="12">
    <source>
        <dbReference type="ARBA" id="ARBA00037847"/>
    </source>
</evidence>
<evidence type="ECO:0000256" key="3">
    <source>
        <dbReference type="ARBA" id="ARBA00022475"/>
    </source>
</evidence>
<evidence type="ECO:0000256" key="2">
    <source>
        <dbReference type="ARBA" id="ARBA00022448"/>
    </source>
</evidence>
<comment type="subunit">
    <text evidence="13">F-type ATPases have 2 components, F(1) - the catalytic core - and F(0) - the membrane proton channel. F(1) has five subunits: alpha(3), beta(3), gamma(1), delta(1), epsilon(1). F(0) has three main subunits: a(1), b(2) and c(10-14). The alpha and beta chains form an alternating ring which encloses part of the gamma chain. F(1) is attached to F(0) by a central stalk formed by the gamma and epsilon chains, while a peripheral stalk is formed by the delta and b chains.</text>
</comment>
<proteinExistence type="inferred from homology"/>
<dbReference type="PANTHER" id="PTHR33445">
    <property type="entry name" value="ATP SYNTHASE SUBUNIT B', CHLOROPLASTIC"/>
    <property type="match status" value="1"/>
</dbReference>
<keyword evidence="10 13" id="KW-0066">ATP synthesis</keyword>
<reference evidence="17 19" key="2">
    <citation type="submission" date="2018-08" db="EMBL/GenBank/DDBJ databases">
        <title>A genome reference for cultivated species of the human gut microbiota.</title>
        <authorList>
            <person name="Zou Y."/>
            <person name="Xue W."/>
            <person name="Luo G."/>
        </authorList>
    </citation>
    <scope>NUCLEOTIDE SEQUENCE [LARGE SCALE GENOMIC DNA]</scope>
    <source>
        <strain evidence="17 19">TM07-19</strain>
    </source>
</reference>
<keyword evidence="7 13" id="KW-1133">Transmembrane helix</keyword>
<comment type="function">
    <text evidence="11 13">F(1)F(0) ATP synthase produces ATP from ADP in the presence of a proton or sodium gradient. F-type ATPases consist of two structural domains, F(1) containing the extramembraneous catalytic core and F(0) containing the membrane proton channel, linked together by a central stalk and a peripheral stalk. During catalysis, ATP synthesis in the catalytic domain of F(1) is coupled via a rotary mechanism of the central stalk subunits to proton translocation.</text>
</comment>
<gene>
    <name evidence="16" type="primary">atpF_1</name>
    <name evidence="13 17" type="synonym">atpF</name>
    <name evidence="17" type="ORF">DXD67_08135</name>
    <name evidence="16" type="ORF">ERS852574_01244</name>
</gene>
<dbReference type="CDD" id="cd06503">
    <property type="entry name" value="ATP-synt_Fo_b"/>
    <property type="match status" value="1"/>
</dbReference>
<comment type="function">
    <text evidence="13">Component of the F(0) channel, it forms part of the peripheral stalk, linking F(1) to F(0).</text>
</comment>
<dbReference type="EMBL" id="QSOV01000007">
    <property type="protein sequence ID" value="RGJ23454.1"/>
    <property type="molecule type" value="Genomic_DNA"/>
</dbReference>
<evidence type="ECO:0000256" key="8">
    <source>
        <dbReference type="ARBA" id="ARBA00023065"/>
    </source>
</evidence>
<dbReference type="Proteomes" id="UP000095727">
    <property type="component" value="Unassembled WGS sequence"/>
</dbReference>
<evidence type="ECO:0000313" key="18">
    <source>
        <dbReference type="Proteomes" id="UP000095727"/>
    </source>
</evidence>
<dbReference type="HAMAP" id="MF_01398">
    <property type="entry name" value="ATP_synth_b_bprime"/>
    <property type="match status" value="1"/>
</dbReference>
<feature type="coiled-coil region" evidence="15">
    <location>
        <begin position="38"/>
        <end position="123"/>
    </location>
</feature>
<dbReference type="GO" id="GO:0016787">
    <property type="term" value="F:hydrolase activity"/>
    <property type="evidence" value="ECO:0007669"/>
    <property type="project" value="UniProtKB-KW"/>
</dbReference>
<comment type="similarity">
    <text evidence="1 13 14">Belongs to the ATPase B chain family.</text>
</comment>
<dbReference type="GO" id="GO:0005886">
    <property type="term" value="C:plasma membrane"/>
    <property type="evidence" value="ECO:0007669"/>
    <property type="project" value="UniProtKB-SubCell"/>
</dbReference>
<evidence type="ECO:0000313" key="16">
    <source>
        <dbReference type="EMBL" id="CUM87110.1"/>
    </source>
</evidence>
<dbReference type="NCBIfam" id="TIGR01144">
    <property type="entry name" value="ATP_synt_b"/>
    <property type="match status" value="1"/>
</dbReference>
<evidence type="ECO:0000256" key="11">
    <source>
        <dbReference type="ARBA" id="ARBA00025198"/>
    </source>
</evidence>
<dbReference type="InterPro" id="IPR028987">
    <property type="entry name" value="ATP_synth_B-like_membr_sf"/>
</dbReference>
<keyword evidence="3 13" id="KW-1003">Cell membrane</keyword>
<dbReference type="InterPro" id="IPR005864">
    <property type="entry name" value="ATP_synth_F0_bsu_bac"/>
</dbReference>
<keyword evidence="8 13" id="KW-0406">Ion transport</keyword>
<keyword evidence="15" id="KW-0175">Coiled coil</keyword>
<dbReference type="Gene3D" id="1.20.5.620">
    <property type="entry name" value="F1F0 ATP synthase subunit B, membrane domain"/>
    <property type="match status" value="1"/>
</dbReference>
<dbReference type="EMBL" id="CYXR01000007">
    <property type="protein sequence ID" value="CUM87110.1"/>
    <property type="molecule type" value="Genomic_DNA"/>
</dbReference>
<keyword evidence="4 13" id="KW-0138">CF(0)</keyword>
<keyword evidence="2 13" id="KW-0813">Transport</keyword>
<dbReference type="GeneID" id="92823609"/>
<evidence type="ECO:0000256" key="1">
    <source>
        <dbReference type="ARBA" id="ARBA00005513"/>
    </source>
</evidence>
<dbReference type="InterPro" id="IPR002146">
    <property type="entry name" value="ATP_synth_b/b'su_bac/chlpt"/>
</dbReference>
<evidence type="ECO:0000256" key="5">
    <source>
        <dbReference type="ARBA" id="ARBA00022692"/>
    </source>
</evidence>
<keyword evidence="5 13" id="KW-0812">Transmembrane</keyword>
<evidence type="ECO:0000256" key="4">
    <source>
        <dbReference type="ARBA" id="ARBA00022547"/>
    </source>
</evidence>
<evidence type="ECO:0000256" key="14">
    <source>
        <dbReference type="RuleBase" id="RU003848"/>
    </source>
</evidence>
<dbReference type="GO" id="GO:0012505">
    <property type="term" value="C:endomembrane system"/>
    <property type="evidence" value="ECO:0007669"/>
    <property type="project" value="UniProtKB-SubCell"/>
</dbReference>
<evidence type="ECO:0000313" key="19">
    <source>
        <dbReference type="Proteomes" id="UP000260655"/>
    </source>
</evidence>
<evidence type="ECO:0000256" key="10">
    <source>
        <dbReference type="ARBA" id="ARBA00023310"/>
    </source>
</evidence>
<evidence type="ECO:0000256" key="15">
    <source>
        <dbReference type="SAM" id="Coils"/>
    </source>
</evidence>
<sequence>MERLFNLDAQLLFDACVMALSMLVMFTFLSYLLFKPVRKLLEDRKQRVADEQESAKNDRKEAAVYKEEYEQKLKEIDKEAQAILSEARKKAMKTENEIVAEAKEEAARIITRANNEIELERKRALDDMKQEMISIASAMAGKVVAASIDTSVQDELIEETLKEMGEQTWLS</sequence>
<dbReference type="InterPro" id="IPR050059">
    <property type="entry name" value="ATP_synthase_B_chain"/>
</dbReference>